<feature type="non-terminal residue" evidence="1">
    <location>
        <position position="95"/>
    </location>
</feature>
<keyword evidence="2" id="KW-1185">Reference proteome</keyword>
<dbReference type="EMBL" id="JAXCGZ010022862">
    <property type="protein sequence ID" value="KAK7021945.1"/>
    <property type="molecule type" value="Genomic_DNA"/>
</dbReference>
<dbReference type="Proteomes" id="UP001381693">
    <property type="component" value="Unassembled WGS sequence"/>
</dbReference>
<protein>
    <submittedName>
        <fullName evidence="1">Uncharacterized protein</fullName>
    </submittedName>
</protein>
<evidence type="ECO:0000313" key="1">
    <source>
        <dbReference type="EMBL" id="KAK7021945.1"/>
    </source>
</evidence>
<accession>A0AAN8WAJ8</accession>
<proteinExistence type="predicted"/>
<dbReference type="AlphaFoldDB" id="A0AAN8WAJ8"/>
<evidence type="ECO:0000313" key="2">
    <source>
        <dbReference type="Proteomes" id="UP001381693"/>
    </source>
</evidence>
<name>A0AAN8WAJ8_HALRR</name>
<gene>
    <name evidence="1" type="ORF">SK128_005602</name>
</gene>
<sequence>MNDTERAKYMNSTCLQGVEVDTSAVVHRCRKLQDHQHITEMPSCPVIEYDSSVFTSTLVSEYHLVCERAYLRPMFVAVSSFGNMLGNILGGIAGD</sequence>
<reference evidence="1 2" key="1">
    <citation type="submission" date="2023-11" db="EMBL/GenBank/DDBJ databases">
        <title>Halocaridina rubra genome assembly.</title>
        <authorList>
            <person name="Smith C."/>
        </authorList>
    </citation>
    <scope>NUCLEOTIDE SEQUENCE [LARGE SCALE GENOMIC DNA]</scope>
    <source>
        <strain evidence="1">EP-1</strain>
        <tissue evidence="1">Whole</tissue>
    </source>
</reference>
<organism evidence="1 2">
    <name type="scientific">Halocaridina rubra</name>
    <name type="common">Hawaiian red shrimp</name>
    <dbReference type="NCBI Taxonomy" id="373956"/>
    <lineage>
        <taxon>Eukaryota</taxon>
        <taxon>Metazoa</taxon>
        <taxon>Ecdysozoa</taxon>
        <taxon>Arthropoda</taxon>
        <taxon>Crustacea</taxon>
        <taxon>Multicrustacea</taxon>
        <taxon>Malacostraca</taxon>
        <taxon>Eumalacostraca</taxon>
        <taxon>Eucarida</taxon>
        <taxon>Decapoda</taxon>
        <taxon>Pleocyemata</taxon>
        <taxon>Caridea</taxon>
        <taxon>Atyoidea</taxon>
        <taxon>Atyidae</taxon>
        <taxon>Halocaridina</taxon>
    </lineage>
</organism>
<comment type="caution">
    <text evidence="1">The sequence shown here is derived from an EMBL/GenBank/DDBJ whole genome shotgun (WGS) entry which is preliminary data.</text>
</comment>